<reference evidence="2 3" key="1">
    <citation type="journal article" date="2018" name="Nat. Ecol. Evol.">
        <title>Pezizomycetes genomes reveal the molecular basis of ectomycorrhizal truffle lifestyle.</title>
        <authorList>
            <person name="Murat C."/>
            <person name="Payen T."/>
            <person name="Noel B."/>
            <person name="Kuo A."/>
            <person name="Morin E."/>
            <person name="Chen J."/>
            <person name="Kohler A."/>
            <person name="Krizsan K."/>
            <person name="Balestrini R."/>
            <person name="Da Silva C."/>
            <person name="Montanini B."/>
            <person name="Hainaut M."/>
            <person name="Levati E."/>
            <person name="Barry K.W."/>
            <person name="Belfiori B."/>
            <person name="Cichocki N."/>
            <person name="Clum A."/>
            <person name="Dockter R.B."/>
            <person name="Fauchery L."/>
            <person name="Guy J."/>
            <person name="Iotti M."/>
            <person name="Le Tacon F."/>
            <person name="Lindquist E.A."/>
            <person name="Lipzen A."/>
            <person name="Malagnac F."/>
            <person name="Mello A."/>
            <person name="Molinier V."/>
            <person name="Miyauchi S."/>
            <person name="Poulain J."/>
            <person name="Riccioni C."/>
            <person name="Rubini A."/>
            <person name="Sitrit Y."/>
            <person name="Splivallo R."/>
            <person name="Traeger S."/>
            <person name="Wang M."/>
            <person name="Zifcakova L."/>
            <person name="Wipf D."/>
            <person name="Zambonelli A."/>
            <person name="Paolocci F."/>
            <person name="Nowrousian M."/>
            <person name="Ottonello S."/>
            <person name="Baldrian P."/>
            <person name="Spatafora J.W."/>
            <person name="Henrissat B."/>
            <person name="Nagy L.G."/>
            <person name="Aury J.M."/>
            <person name="Wincker P."/>
            <person name="Grigoriev I.V."/>
            <person name="Bonfante P."/>
            <person name="Martin F.M."/>
        </authorList>
    </citation>
    <scope>NUCLEOTIDE SEQUENCE [LARGE SCALE GENOMIC DNA]</scope>
    <source>
        <strain evidence="2 3">CCBAS932</strain>
    </source>
</reference>
<accession>A0A3N4L6H0</accession>
<protein>
    <submittedName>
        <fullName evidence="2">Uncharacterized protein</fullName>
    </submittedName>
</protein>
<proteinExistence type="predicted"/>
<organism evidence="2 3">
    <name type="scientific">Morchella conica CCBAS932</name>
    <dbReference type="NCBI Taxonomy" id="1392247"/>
    <lineage>
        <taxon>Eukaryota</taxon>
        <taxon>Fungi</taxon>
        <taxon>Dikarya</taxon>
        <taxon>Ascomycota</taxon>
        <taxon>Pezizomycotina</taxon>
        <taxon>Pezizomycetes</taxon>
        <taxon>Pezizales</taxon>
        <taxon>Morchellaceae</taxon>
        <taxon>Morchella</taxon>
    </lineage>
</organism>
<sequence>MDTGSNKGHLESSASSPSENDWEDIETGSHILSKIQHRLPRHRLLSYTCCLGKQRRAVYPYFCNPIVSKLSTEDDLQTFRNTVFNSGPLNSDHVLSFNITERHLMEILPQIPDNLTLGSSAIPKAAEQSTKLVKKISFSERNTIFTYLRK</sequence>
<evidence type="ECO:0000313" key="3">
    <source>
        <dbReference type="Proteomes" id="UP000277580"/>
    </source>
</evidence>
<dbReference type="Proteomes" id="UP000277580">
    <property type="component" value="Unassembled WGS sequence"/>
</dbReference>
<dbReference type="AlphaFoldDB" id="A0A3N4L6H0"/>
<dbReference type="EMBL" id="ML119122">
    <property type="protein sequence ID" value="RPB13595.1"/>
    <property type="molecule type" value="Genomic_DNA"/>
</dbReference>
<evidence type="ECO:0000313" key="2">
    <source>
        <dbReference type="EMBL" id="RPB13595.1"/>
    </source>
</evidence>
<dbReference type="InParanoid" id="A0A3N4L6H0"/>
<feature type="compositionally biased region" description="Polar residues" evidence="1">
    <location>
        <begin position="1"/>
        <end position="19"/>
    </location>
</feature>
<gene>
    <name evidence="2" type="ORF">P167DRAFT_573256</name>
</gene>
<keyword evidence="3" id="KW-1185">Reference proteome</keyword>
<evidence type="ECO:0000256" key="1">
    <source>
        <dbReference type="SAM" id="MobiDB-lite"/>
    </source>
</evidence>
<name>A0A3N4L6H0_9PEZI</name>
<feature type="region of interest" description="Disordered" evidence="1">
    <location>
        <begin position="1"/>
        <end position="22"/>
    </location>
</feature>
<dbReference type="OrthoDB" id="10290205at2759"/>